<dbReference type="AlphaFoldDB" id="A0AAV4PL16"/>
<dbReference type="Proteomes" id="UP001054837">
    <property type="component" value="Unassembled WGS sequence"/>
</dbReference>
<proteinExistence type="predicted"/>
<reference evidence="1 3" key="1">
    <citation type="submission" date="2021-06" db="EMBL/GenBank/DDBJ databases">
        <title>Caerostris darwini draft genome.</title>
        <authorList>
            <person name="Kono N."/>
            <person name="Arakawa K."/>
        </authorList>
    </citation>
    <scope>NUCLEOTIDE SEQUENCE [LARGE SCALE GENOMIC DNA]</scope>
</reference>
<evidence type="ECO:0000313" key="1">
    <source>
        <dbReference type="EMBL" id="GIX96461.1"/>
    </source>
</evidence>
<gene>
    <name evidence="2" type="ORF">CDAR_271961</name>
    <name evidence="1" type="ORF">CDAR_280021</name>
</gene>
<accession>A0AAV4PL16</accession>
<sequence>MKIETSESLTSTDDLKDYFSDTKDIVIINVNKTMDNLKEYGSENHDPFTSYTFPFTIEHFQKLSTFRPNSSYVADSENISCSDKSVAAKVIIDTQDCSNDVLLQSAKVDAKNMLK</sequence>
<evidence type="ECO:0000313" key="3">
    <source>
        <dbReference type="Proteomes" id="UP001054837"/>
    </source>
</evidence>
<organism evidence="1 3">
    <name type="scientific">Caerostris darwini</name>
    <dbReference type="NCBI Taxonomy" id="1538125"/>
    <lineage>
        <taxon>Eukaryota</taxon>
        <taxon>Metazoa</taxon>
        <taxon>Ecdysozoa</taxon>
        <taxon>Arthropoda</taxon>
        <taxon>Chelicerata</taxon>
        <taxon>Arachnida</taxon>
        <taxon>Araneae</taxon>
        <taxon>Araneomorphae</taxon>
        <taxon>Entelegynae</taxon>
        <taxon>Araneoidea</taxon>
        <taxon>Araneidae</taxon>
        <taxon>Caerostris</taxon>
    </lineage>
</organism>
<keyword evidence="3" id="KW-1185">Reference proteome</keyword>
<dbReference type="EMBL" id="BPLQ01014244">
    <property type="protein sequence ID" value="GIY78416.1"/>
    <property type="molecule type" value="Genomic_DNA"/>
</dbReference>
<comment type="caution">
    <text evidence="1">The sequence shown here is derived from an EMBL/GenBank/DDBJ whole genome shotgun (WGS) entry which is preliminary data.</text>
</comment>
<protein>
    <submittedName>
        <fullName evidence="1">Uncharacterized protein</fullName>
    </submittedName>
</protein>
<evidence type="ECO:0000313" key="2">
    <source>
        <dbReference type="EMBL" id="GIY78416.1"/>
    </source>
</evidence>
<dbReference type="EMBL" id="BPLQ01002920">
    <property type="protein sequence ID" value="GIX96461.1"/>
    <property type="molecule type" value="Genomic_DNA"/>
</dbReference>
<name>A0AAV4PL16_9ARAC</name>